<dbReference type="SUPFAM" id="SSF82866">
    <property type="entry name" value="Multidrug efflux transporter AcrB transmembrane domain"/>
    <property type="match status" value="1"/>
</dbReference>
<dbReference type="InterPro" id="IPR000731">
    <property type="entry name" value="SSD"/>
</dbReference>
<dbReference type="Proteomes" id="UP001152795">
    <property type="component" value="Unassembled WGS sequence"/>
</dbReference>
<evidence type="ECO:0000256" key="8">
    <source>
        <dbReference type="SAM" id="Phobius"/>
    </source>
</evidence>
<evidence type="ECO:0000313" key="9">
    <source>
        <dbReference type="EMBL" id="CAB4015905.1"/>
    </source>
</evidence>
<reference evidence="9" key="1">
    <citation type="submission" date="2020-04" db="EMBL/GenBank/DDBJ databases">
        <authorList>
            <person name="Alioto T."/>
            <person name="Alioto T."/>
            <person name="Gomez Garrido J."/>
        </authorList>
    </citation>
    <scope>NUCLEOTIDE SEQUENCE</scope>
    <source>
        <strain evidence="9">A484AB</strain>
    </source>
</reference>
<feature type="region of interest" description="Disordered" evidence="7">
    <location>
        <begin position="1"/>
        <end position="34"/>
    </location>
</feature>
<evidence type="ECO:0000256" key="6">
    <source>
        <dbReference type="ARBA" id="ARBA00038046"/>
    </source>
</evidence>
<accession>A0A7D9ITB2</accession>
<comment type="similarity">
    <text evidence="6">Belongs to the dispatched family.</text>
</comment>
<keyword evidence="3 8" id="KW-1133">Transmembrane helix</keyword>
<feature type="transmembrane region" description="Helical" evidence="8">
    <location>
        <begin position="416"/>
        <end position="438"/>
    </location>
</feature>
<comment type="caution">
    <text evidence="9">The sequence shown here is derived from an EMBL/GenBank/DDBJ whole genome shotgun (WGS) entry which is preliminary data.</text>
</comment>
<keyword evidence="4 8" id="KW-0472">Membrane</keyword>
<name>A0A7D9ITB2_PARCT</name>
<dbReference type="PROSITE" id="PS50156">
    <property type="entry name" value="SSD"/>
    <property type="match status" value="1"/>
</dbReference>
<dbReference type="GO" id="GO:0022857">
    <property type="term" value="F:transmembrane transporter activity"/>
    <property type="evidence" value="ECO:0007669"/>
    <property type="project" value="TreeGrafter"/>
</dbReference>
<dbReference type="OrthoDB" id="429851at2759"/>
<dbReference type="EMBL" id="CACRXK020008891">
    <property type="protein sequence ID" value="CAB4015905.1"/>
    <property type="molecule type" value="Genomic_DNA"/>
</dbReference>
<keyword evidence="5" id="KW-0325">Glycoprotein</keyword>
<evidence type="ECO:0000256" key="7">
    <source>
        <dbReference type="SAM" id="MobiDB-lite"/>
    </source>
</evidence>
<evidence type="ECO:0000256" key="5">
    <source>
        <dbReference type="ARBA" id="ARBA00023180"/>
    </source>
</evidence>
<evidence type="ECO:0000256" key="3">
    <source>
        <dbReference type="ARBA" id="ARBA00022989"/>
    </source>
</evidence>
<feature type="transmembrane region" description="Helical" evidence="8">
    <location>
        <begin position="369"/>
        <end position="395"/>
    </location>
</feature>
<dbReference type="AlphaFoldDB" id="A0A7D9ITB2"/>
<sequence length="859" mass="97868">MPDETLEKARKTSQDSEMERQSESETPLTLEMEEETREKPLAYAKLVVTHSKTAFGIGVGIHVFMLFLTVILILSGYDIMKPDFTTLPLSLDEDSTKLRADAWQNVHTDDSITPSSSATSGQKERSILYMPLELFYESESGNVFTRENLLKIQENEDALFSDPEYKSQLCQMQTIGSNQTCKLPLSIIRFFDGTYKGIDATFEDPDFNNIITVLTKAKNITMTSAILNFHIGRDAVIDRDRNIASSKYTRSLLYFGWPLKGYKSTENKDNEQRKKLDKAIADLYTERLDEIYKDKLGDVNFYYFNLALMTKAIESQVIYDMALAIASFIFIFAFMLLQTGSLWITSWGIFSIISSFNIANFIYRVVFDYNYIGIFHVLAIFIILGVGSDNIFVFMDTWKEYGRNHPNSDLVTRLSVVFKSAAKATFITSLTTTIAFLSNVQSPLLAVSSFGLFSAILVAVNYGSCTLFLPTVIIFHEQRRKGRCCFWDMCRRTRPEQPIEIPEIGEETENNEIPSSNNKGNFVIQFLGGWFYEKVITHKYVRWGVLMFFFVMVCVFLGFAAKLGPNKEETQVFGENTNWGKVADMRKSAFLPSQEDNVLVVHIIWGLKEQDRSDCHMTDYKCKGRTVFDNSFDMNPPPCQTALLKFCGELQTLPSEQEKKLRLRRNEVTGKVEVQCVFSRLDEWMEIESNKTKYPAGSDFTLPTSGEKIIPLMAANPQLYNVSRLPDTYYRFFEVALGYFIFDGKSPEYANTYDFEVYSPLVGGSLDQGITGGTNYILMQEFSSSVSGVSRMADPLKSLVLMESAVIEFLALGNKYGHRLKFLAIALNTTINPRTLSYKEGLPIYRDWEDFVNKHVSKI</sequence>
<feature type="transmembrane region" description="Helical" evidence="8">
    <location>
        <begin position="317"/>
        <end position="337"/>
    </location>
</feature>
<keyword evidence="10" id="KW-1185">Reference proteome</keyword>
<gene>
    <name evidence="9" type="ORF">PACLA_8A016499</name>
</gene>
<feature type="transmembrane region" description="Helical" evidence="8">
    <location>
        <begin position="344"/>
        <end position="363"/>
    </location>
</feature>
<organism evidence="9 10">
    <name type="scientific">Paramuricea clavata</name>
    <name type="common">Red gorgonian</name>
    <name type="synonym">Violescent sea-whip</name>
    <dbReference type="NCBI Taxonomy" id="317549"/>
    <lineage>
        <taxon>Eukaryota</taxon>
        <taxon>Metazoa</taxon>
        <taxon>Cnidaria</taxon>
        <taxon>Anthozoa</taxon>
        <taxon>Octocorallia</taxon>
        <taxon>Malacalcyonacea</taxon>
        <taxon>Plexauridae</taxon>
        <taxon>Paramuricea</taxon>
    </lineage>
</organism>
<dbReference type="PANTHER" id="PTHR45951:SF7">
    <property type="entry name" value="SSD DOMAIN-CONTAINING PROTEIN"/>
    <property type="match status" value="1"/>
</dbReference>
<comment type="subcellular location">
    <subcellularLocation>
        <location evidence="1">Membrane</location>
        <topology evidence="1">Multi-pass membrane protein</topology>
    </subcellularLocation>
</comment>
<feature type="transmembrane region" description="Helical" evidence="8">
    <location>
        <begin position="450"/>
        <end position="475"/>
    </location>
</feature>
<dbReference type="Gene3D" id="1.20.1640.10">
    <property type="entry name" value="Multidrug efflux transporter AcrB transmembrane domain"/>
    <property type="match status" value="1"/>
</dbReference>
<evidence type="ECO:0000256" key="1">
    <source>
        <dbReference type="ARBA" id="ARBA00004141"/>
    </source>
</evidence>
<feature type="transmembrane region" description="Helical" evidence="8">
    <location>
        <begin position="540"/>
        <end position="561"/>
    </location>
</feature>
<protein>
    <submittedName>
        <fullName evidence="9">Dispatched homolog 3-like</fullName>
    </submittedName>
</protein>
<dbReference type="PANTHER" id="PTHR45951">
    <property type="entry name" value="PROTEIN DISPATCHED-RELATED"/>
    <property type="match status" value="1"/>
</dbReference>
<dbReference type="InterPro" id="IPR052081">
    <property type="entry name" value="Dispatched_Hh_regulator"/>
</dbReference>
<evidence type="ECO:0000313" key="10">
    <source>
        <dbReference type="Proteomes" id="UP001152795"/>
    </source>
</evidence>
<feature type="transmembrane region" description="Helical" evidence="8">
    <location>
        <begin position="54"/>
        <end position="77"/>
    </location>
</feature>
<keyword evidence="2 8" id="KW-0812">Transmembrane</keyword>
<evidence type="ECO:0000256" key="2">
    <source>
        <dbReference type="ARBA" id="ARBA00022692"/>
    </source>
</evidence>
<dbReference type="GO" id="GO:0016020">
    <property type="term" value="C:membrane"/>
    <property type="evidence" value="ECO:0007669"/>
    <property type="project" value="UniProtKB-SubCell"/>
</dbReference>
<evidence type="ECO:0000256" key="4">
    <source>
        <dbReference type="ARBA" id="ARBA00023136"/>
    </source>
</evidence>
<dbReference type="Pfam" id="PF12349">
    <property type="entry name" value="Sterol-sensing"/>
    <property type="match status" value="1"/>
</dbReference>
<feature type="compositionally biased region" description="Basic and acidic residues" evidence="7">
    <location>
        <begin position="1"/>
        <end position="23"/>
    </location>
</feature>
<proteinExistence type="inferred from homology"/>
<dbReference type="InterPro" id="IPR053958">
    <property type="entry name" value="HMGCR/SNAP/NPC1-like_SSD"/>
</dbReference>